<dbReference type="Proteomes" id="UP001162480">
    <property type="component" value="Chromosome 28"/>
</dbReference>
<reference evidence="1" key="1">
    <citation type="submission" date="2023-08" db="EMBL/GenBank/DDBJ databases">
        <authorList>
            <person name="Alioto T."/>
            <person name="Alioto T."/>
            <person name="Gomez Garrido J."/>
        </authorList>
    </citation>
    <scope>NUCLEOTIDE SEQUENCE</scope>
</reference>
<sequence>MTIYSVTRNSNRNDILCPSCITNFTRIGQDTVLATIPFRKIILLISPKSFKIKRIQLGLHLVPYLEYSTLTGVEMIGSDTLYLQALTVSDKARGIPLPKHLGDEVPVWIRSLVITENILIAGRRISLDQIYVRVCKMAESAIVSYCNKASHLDNLTIKYYNQHYL</sequence>
<dbReference type="EMBL" id="OX597841">
    <property type="protein sequence ID" value="CAI9742406.1"/>
    <property type="molecule type" value="Genomic_DNA"/>
</dbReference>
<name>A0AA36BZA5_OCTVU</name>
<evidence type="ECO:0000313" key="1">
    <source>
        <dbReference type="EMBL" id="CAI9742406.1"/>
    </source>
</evidence>
<evidence type="ECO:0000313" key="2">
    <source>
        <dbReference type="Proteomes" id="UP001162480"/>
    </source>
</evidence>
<dbReference type="AlphaFoldDB" id="A0AA36BZA5"/>
<accession>A0AA36BZA5</accession>
<organism evidence="1 2">
    <name type="scientific">Octopus vulgaris</name>
    <name type="common">Common octopus</name>
    <dbReference type="NCBI Taxonomy" id="6645"/>
    <lineage>
        <taxon>Eukaryota</taxon>
        <taxon>Metazoa</taxon>
        <taxon>Spiralia</taxon>
        <taxon>Lophotrochozoa</taxon>
        <taxon>Mollusca</taxon>
        <taxon>Cephalopoda</taxon>
        <taxon>Coleoidea</taxon>
        <taxon>Octopodiformes</taxon>
        <taxon>Octopoda</taxon>
        <taxon>Incirrata</taxon>
        <taxon>Octopodidae</taxon>
        <taxon>Octopus</taxon>
    </lineage>
</organism>
<protein>
    <submittedName>
        <fullName evidence="1">Uncharacterized protein</fullName>
    </submittedName>
</protein>
<keyword evidence="2" id="KW-1185">Reference proteome</keyword>
<gene>
    <name evidence="1" type="ORF">OCTVUL_1B003309</name>
</gene>
<proteinExistence type="predicted"/>